<sequence length="272" mass="30567">MKLWTLSDLHLNPSDFDNDPIIWSSIPDADVAVIAGDIGDGSPERSLEWIARKILPHMPVVMVMGNHDYFGEDILDVRPRLMERAAELGIHLLDDSTITIAGTRFVGSTLWTDYDLYSDGEEHARRRFEIAAKNILSDHSQIGLRSGEMELFAPRHAVRLHLKSRAFIEDTLRQDFDGSTVVVTHHAPHPGSVSPEFNGDIITPAFVSDMSDIFGRFDLDLWVHGHTHASFDYDVDGTRVVCNARGYGYEIEGFDPELVIDISRYGPKPPSW</sequence>
<dbReference type="PANTHER" id="PTHR37844">
    <property type="entry name" value="SER/THR PROTEIN PHOSPHATASE SUPERFAMILY (AFU_ORTHOLOGUE AFUA_1G14840)"/>
    <property type="match status" value="1"/>
</dbReference>
<evidence type="ECO:0000259" key="1">
    <source>
        <dbReference type="Pfam" id="PF00149"/>
    </source>
</evidence>
<dbReference type="InterPro" id="IPR029052">
    <property type="entry name" value="Metallo-depent_PP-like"/>
</dbReference>
<dbReference type="Pfam" id="PF00149">
    <property type="entry name" value="Metallophos"/>
    <property type="match status" value="1"/>
</dbReference>
<organism evidence="2 3">
    <name type="scientific">Pelagibacterium luteolum</name>
    <dbReference type="NCBI Taxonomy" id="440168"/>
    <lineage>
        <taxon>Bacteria</taxon>
        <taxon>Pseudomonadati</taxon>
        <taxon>Pseudomonadota</taxon>
        <taxon>Alphaproteobacteria</taxon>
        <taxon>Hyphomicrobiales</taxon>
        <taxon>Devosiaceae</taxon>
        <taxon>Pelagibacterium</taxon>
    </lineage>
</organism>
<name>A0A1G7XHI9_9HYPH</name>
<reference evidence="2 3" key="1">
    <citation type="submission" date="2016-10" db="EMBL/GenBank/DDBJ databases">
        <authorList>
            <person name="de Groot N.N."/>
        </authorList>
    </citation>
    <scope>NUCLEOTIDE SEQUENCE [LARGE SCALE GENOMIC DNA]</scope>
    <source>
        <strain evidence="2 3">CGMCC 1.10267</strain>
    </source>
</reference>
<dbReference type="GO" id="GO:0016787">
    <property type="term" value="F:hydrolase activity"/>
    <property type="evidence" value="ECO:0007669"/>
    <property type="project" value="InterPro"/>
</dbReference>
<dbReference type="STRING" id="440168.SAMN04487974_109122"/>
<evidence type="ECO:0000313" key="3">
    <source>
        <dbReference type="Proteomes" id="UP000199495"/>
    </source>
</evidence>
<gene>
    <name evidence="2" type="ORF">SAMN04487974_109122</name>
</gene>
<evidence type="ECO:0000313" key="2">
    <source>
        <dbReference type="EMBL" id="SDG83689.1"/>
    </source>
</evidence>
<dbReference type="Gene3D" id="3.60.21.10">
    <property type="match status" value="1"/>
</dbReference>
<dbReference type="InterPro" id="IPR004843">
    <property type="entry name" value="Calcineurin-like_PHP"/>
</dbReference>
<dbReference type="PANTHER" id="PTHR37844:SF2">
    <property type="entry name" value="SER_THR PROTEIN PHOSPHATASE SUPERFAMILY (AFU_ORTHOLOGUE AFUA_1G14840)"/>
    <property type="match status" value="1"/>
</dbReference>
<dbReference type="RefSeq" id="WP_090597391.1">
    <property type="nucleotide sequence ID" value="NZ_FNCS01000009.1"/>
</dbReference>
<dbReference type="EMBL" id="FNCS01000009">
    <property type="protein sequence ID" value="SDG83689.1"/>
    <property type="molecule type" value="Genomic_DNA"/>
</dbReference>
<dbReference type="Proteomes" id="UP000199495">
    <property type="component" value="Unassembled WGS sequence"/>
</dbReference>
<proteinExistence type="predicted"/>
<dbReference type="OrthoDB" id="356681at2"/>
<feature type="domain" description="Calcineurin-like phosphoesterase" evidence="1">
    <location>
        <begin position="1"/>
        <end position="229"/>
    </location>
</feature>
<accession>A0A1G7XHI9</accession>
<protein>
    <submittedName>
        <fullName evidence="2">Calcineurin-like phosphoesterase</fullName>
    </submittedName>
</protein>
<dbReference type="SUPFAM" id="SSF56300">
    <property type="entry name" value="Metallo-dependent phosphatases"/>
    <property type="match status" value="1"/>
</dbReference>
<keyword evidence="3" id="KW-1185">Reference proteome</keyword>
<dbReference type="AlphaFoldDB" id="A0A1G7XHI9"/>